<feature type="binding site" evidence="5">
    <location>
        <position position="317"/>
    </location>
    <ligand>
        <name>Fe cation</name>
        <dbReference type="ChEBI" id="CHEBI:24875"/>
    </ligand>
</feature>
<evidence type="ECO:0000256" key="2">
    <source>
        <dbReference type="ARBA" id="ARBA00022723"/>
    </source>
</evidence>
<dbReference type="GO" id="GO:0046872">
    <property type="term" value="F:metal ion binding"/>
    <property type="evidence" value="ECO:0007669"/>
    <property type="project" value="UniProtKB-KW"/>
</dbReference>
<gene>
    <name evidence="7" type="ORF">SLA_6884</name>
</gene>
<dbReference type="Proteomes" id="UP000217676">
    <property type="component" value="Chromosome"/>
</dbReference>
<evidence type="ECO:0000259" key="6">
    <source>
        <dbReference type="PROSITE" id="PS51819"/>
    </source>
</evidence>
<comment type="cofactor">
    <cofactor evidence="5">
        <name>Fe cation</name>
        <dbReference type="ChEBI" id="CHEBI:24875"/>
    </cofactor>
    <text evidence="5">Binds 1 Fe cation per subunit.</text>
</comment>
<keyword evidence="2 5" id="KW-0479">Metal-binding</keyword>
<proteinExistence type="inferred from homology"/>
<sequence length="345" mass="37195">MSAPQTRNQPAVDAGIDHITLSVGDARARAAEFVDRYGFEVVATGDTPEFTAVAVRQRDIVLVLLQGRADDHPATLYTARHGDGVSDIALRVTEPNPAATEPAPSVLEAFGDVTHTFVTRPAGVPWSLPGLSPVPAERPTGTARTTPPALHHLLCVDHIAVCVENGELDRVIASYERALGWQVVFGEDIHVGAQAMRSKVVQSPNGQVTLTLLEPMSGAAPGQIDDFLKKHGGAGVQHLAFAVPDIVDAVADLAAAGVGFLSTPDPYYENLDQRLGPSGHPVAELRKYSVLADRDHDGELFQIFTRSEHPRRTLFMEIIERRGATTFGSNNIRKLYEAVERQDLA</sequence>
<evidence type="ECO:0000256" key="4">
    <source>
        <dbReference type="ARBA" id="ARBA00023004"/>
    </source>
</evidence>
<comment type="similarity">
    <text evidence="1">Belongs to the 4HPPD family.</text>
</comment>
<feature type="domain" description="VOC" evidence="6">
    <location>
        <begin position="15"/>
        <end position="158"/>
    </location>
</feature>
<dbReference type="InterPro" id="IPR041735">
    <property type="entry name" value="4OHPhenylPyrv_dOase_C"/>
</dbReference>
<dbReference type="GO" id="GO:0003868">
    <property type="term" value="F:4-hydroxyphenylpyruvate dioxygenase activity"/>
    <property type="evidence" value="ECO:0007669"/>
    <property type="project" value="InterPro"/>
</dbReference>
<keyword evidence="4 5" id="KW-0408">Iron</keyword>
<name>A0A160P9L2_STRLU</name>
<accession>A0A160P9L2</accession>
<dbReference type="NCBIfam" id="TIGR01263">
    <property type="entry name" value="4HPPD"/>
    <property type="match status" value="1"/>
</dbReference>
<dbReference type="InterPro" id="IPR037523">
    <property type="entry name" value="VOC_core"/>
</dbReference>
<organism evidence="7 8">
    <name type="scientific">Streptomyces laurentii</name>
    <dbReference type="NCBI Taxonomy" id="39478"/>
    <lineage>
        <taxon>Bacteria</taxon>
        <taxon>Bacillati</taxon>
        <taxon>Actinomycetota</taxon>
        <taxon>Actinomycetes</taxon>
        <taxon>Kitasatosporales</taxon>
        <taxon>Streptomycetaceae</taxon>
        <taxon>Streptomyces</taxon>
    </lineage>
</organism>
<dbReference type="GO" id="GO:0006572">
    <property type="term" value="P:L-tyrosine catabolic process"/>
    <property type="evidence" value="ECO:0007669"/>
    <property type="project" value="TreeGrafter"/>
</dbReference>
<evidence type="ECO:0000256" key="5">
    <source>
        <dbReference type="PIRSR" id="PIRSR009283-1"/>
    </source>
</evidence>
<keyword evidence="3" id="KW-0677">Repeat</keyword>
<keyword evidence="7" id="KW-0670">Pyruvate</keyword>
<dbReference type="Pfam" id="PF00903">
    <property type="entry name" value="Glyoxalase"/>
    <property type="match status" value="1"/>
</dbReference>
<dbReference type="CDD" id="cd08342">
    <property type="entry name" value="HPPD_N_like"/>
    <property type="match status" value="1"/>
</dbReference>
<feature type="domain" description="VOC" evidence="6">
    <location>
        <begin position="155"/>
        <end position="306"/>
    </location>
</feature>
<protein>
    <submittedName>
        <fullName evidence="7">4-hydroxyphenylpyruvate dioxygenase</fullName>
    </submittedName>
</protein>
<reference evidence="7 8" key="1">
    <citation type="journal article" date="2016" name="Genome Announc.">
        <title>Complete Genome Sequence of Thiostrepton-Producing Streptomyces laurentii ATCC 31255.</title>
        <authorList>
            <person name="Doi K."/>
            <person name="Fujino Y."/>
            <person name="Nagayoshi Y."/>
            <person name="Ohshima T."/>
            <person name="Ogata S."/>
        </authorList>
    </citation>
    <scope>NUCLEOTIDE SEQUENCE [LARGE SCALE GENOMIC DNA]</scope>
    <source>
        <strain evidence="7 8">ATCC 31255</strain>
    </source>
</reference>
<dbReference type="CDD" id="cd07250">
    <property type="entry name" value="HPPD_C_like"/>
    <property type="match status" value="1"/>
</dbReference>
<dbReference type="PIRSF" id="PIRSF009283">
    <property type="entry name" value="HPP_dOase"/>
    <property type="match status" value="1"/>
</dbReference>
<dbReference type="SUPFAM" id="SSF54593">
    <property type="entry name" value="Glyoxalase/Bleomycin resistance protein/Dihydroxybiphenyl dioxygenase"/>
    <property type="match status" value="1"/>
</dbReference>
<evidence type="ECO:0000313" key="7">
    <source>
        <dbReference type="EMBL" id="BAU87750.1"/>
    </source>
</evidence>
<dbReference type="AlphaFoldDB" id="A0A160P9L2"/>
<dbReference type="EMBL" id="AP017424">
    <property type="protein sequence ID" value="BAU87750.1"/>
    <property type="molecule type" value="Genomic_DNA"/>
</dbReference>
<dbReference type="InterPro" id="IPR004360">
    <property type="entry name" value="Glyas_Fos-R_dOase_dom"/>
</dbReference>
<feature type="binding site" evidence="5">
    <location>
        <position position="158"/>
    </location>
    <ligand>
        <name>Fe cation</name>
        <dbReference type="ChEBI" id="CHEBI:24875"/>
    </ligand>
</feature>
<dbReference type="InterPro" id="IPR041736">
    <property type="entry name" value="4OHPhenylPyrv_dOase_N"/>
</dbReference>
<dbReference type="PROSITE" id="PS51819">
    <property type="entry name" value="VOC"/>
    <property type="match status" value="2"/>
</dbReference>
<evidence type="ECO:0000256" key="3">
    <source>
        <dbReference type="ARBA" id="ARBA00022737"/>
    </source>
</evidence>
<dbReference type="InterPro" id="IPR005956">
    <property type="entry name" value="4OHPhenylPyrv_dOase"/>
</dbReference>
<keyword evidence="7" id="KW-0223">Dioxygenase</keyword>
<dbReference type="Gene3D" id="3.10.180.10">
    <property type="entry name" value="2,3-Dihydroxybiphenyl 1,2-Dioxygenase, domain 1"/>
    <property type="match status" value="2"/>
</dbReference>
<keyword evidence="8" id="KW-1185">Reference proteome</keyword>
<evidence type="ECO:0000313" key="8">
    <source>
        <dbReference type="Proteomes" id="UP000217676"/>
    </source>
</evidence>
<dbReference type="KEGG" id="slau:SLA_6884"/>
<dbReference type="InterPro" id="IPR029068">
    <property type="entry name" value="Glyas_Bleomycin-R_OHBP_Dase"/>
</dbReference>
<keyword evidence="7" id="KW-0560">Oxidoreductase</keyword>
<dbReference type="PANTHER" id="PTHR11959">
    <property type="entry name" value="4-HYDROXYPHENYLPYRUVATE DIOXYGENASE"/>
    <property type="match status" value="1"/>
</dbReference>
<feature type="binding site" evidence="5">
    <location>
        <position position="238"/>
    </location>
    <ligand>
        <name>Fe cation</name>
        <dbReference type="ChEBI" id="CHEBI:24875"/>
    </ligand>
</feature>
<dbReference type="PANTHER" id="PTHR11959:SF1">
    <property type="entry name" value="4-HYDROXYPHENYLPYRUVATE DIOXYGENASE"/>
    <property type="match status" value="1"/>
</dbReference>
<evidence type="ECO:0000256" key="1">
    <source>
        <dbReference type="ARBA" id="ARBA00005877"/>
    </source>
</evidence>